<proteinExistence type="predicted"/>
<name>A0A381SPG6_9ZZZZ</name>
<evidence type="ECO:0000256" key="1">
    <source>
        <dbReference type="SAM" id="Phobius"/>
    </source>
</evidence>
<evidence type="ECO:0000313" key="2">
    <source>
        <dbReference type="EMBL" id="SVA05221.1"/>
    </source>
</evidence>
<reference evidence="2" key="1">
    <citation type="submission" date="2018-05" db="EMBL/GenBank/DDBJ databases">
        <authorList>
            <person name="Lanie J.A."/>
            <person name="Ng W.-L."/>
            <person name="Kazmierczak K.M."/>
            <person name="Andrzejewski T.M."/>
            <person name="Davidsen T.M."/>
            <person name="Wayne K.J."/>
            <person name="Tettelin H."/>
            <person name="Glass J.I."/>
            <person name="Rusch D."/>
            <person name="Podicherti R."/>
            <person name="Tsui H.-C.T."/>
            <person name="Winkler M.E."/>
        </authorList>
    </citation>
    <scope>NUCLEOTIDE SEQUENCE</scope>
</reference>
<evidence type="ECO:0008006" key="3">
    <source>
        <dbReference type="Google" id="ProtNLM"/>
    </source>
</evidence>
<dbReference type="AlphaFoldDB" id="A0A381SPG6"/>
<dbReference type="SUPFAM" id="SSF53756">
    <property type="entry name" value="UDP-Glycosyltransferase/glycogen phosphorylase"/>
    <property type="match status" value="1"/>
</dbReference>
<gene>
    <name evidence="2" type="ORF">METZ01_LOCUS58075</name>
</gene>
<keyword evidence="1" id="KW-0472">Membrane</keyword>
<protein>
    <recommendedName>
        <fullName evidence="3">Glycosyltransferase subfamily 4-like N-terminal domain-containing protein</fullName>
    </recommendedName>
</protein>
<organism evidence="2">
    <name type="scientific">marine metagenome</name>
    <dbReference type="NCBI Taxonomy" id="408172"/>
    <lineage>
        <taxon>unclassified sequences</taxon>
        <taxon>metagenomes</taxon>
        <taxon>ecological metagenomes</taxon>
    </lineage>
</organism>
<keyword evidence="1" id="KW-1133">Transmembrane helix</keyword>
<keyword evidence="1" id="KW-0812">Transmembrane</keyword>
<accession>A0A381SPG6</accession>
<dbReference type="EMBL" id="UINC01003314">
    <property type="protein sequence ID" value="SVA05221.1"/>
    <property type="molecule type" value="Genomic_DNA"/>
</dbReference>
<feature type="transmembrane region" description="Helical" evidence="1">
    <location>
        <begin position="87"/>
        <end position="106"/>
    </location>
</feature>
<sequence>MHQFKPNVLFLNPSVTFYRFVKRISALNALNINCIVLAYERNHYPGKELPVKFTSLGTIAQGAYFKRVGKFINSVKVVRRNLRTADFLYAFGLDMAILGWIASLFFQKKPRIIYEVGDIREIFLGLDMISRVARWLDKFISKRARLIVVTSSAFAEEYFQNRLQLNNIKIFEIENKLDQGLLEKRIPSERQNSLNKLVIGYFGVIRCEKSWLLLKKLVKNSAGRVVLNIYGVPINIPSFEHDCNVIEHLHYYGSYTSPDDLPMIYNGVDLVWVVGLHGGDNHYWAKRCRYYEAGFFNKPMIGQLNTMDGKIIKQNALGPVFDFKDDQTVINSIKSITKEQLEQWTNNIVNMPENSFVYTDEHTKLRELMRRMIN</sequence>